<keyword evidence="2" id="KW-1185">Reference proteome</keyword>
<gene>
    <name evidence="1" type="ORF">G7Y89_g8860</name>
</gene>
<accession>A0A8H4RGR5</accession>
<sequence>MFLTLPLVMALPHPSVEKRDLLGDIGNFFDNVEMQVDMTVFQPIENFFTEAVTDFNNFVVITGENFFMQANTIVVSALYNINMFVADISHAIEKDIIDEVMSVENLASQIGREVTSDTNKVITDVTNEFNNVITPALTSVGQQIGQGLTVAGGDIVQGLTTVGQYVENHPELVAEIVLTVAITAVTVIQPEFVGVDGALIADVATEVAADTAVDVAEGLATDAAEGAASEILEEGSEEVVTEADMTLFQSFSKGLDKFTGYYDNINKILTLANDANSTLADVADIFPVTAQTIADIQSVVGPILNATSGSGVVKTYGDLDKVLDYLNAAGKIIAIVARDTPIAEEMVEKRATSSVTKIASSTSSAVAGTKTSSSTTASATPSASTIPKAMLTQWIQHHFMNQTTGAKSLVKSQLQQVFKAQLSSANMTAKALMSSSVLPTVIAKQNSALTYPPTADAHRTAISHQIALGQATAYNANNVTLKIQMDANAPKDPRKRPHPLRFTLRTILCRTTSVPIRVSSAARVARKPEKPADGAPNLGFSILKNRIGLNRAVLGNSKEAKESVFFPVESSGLTALIATLTSRLLCLASTPPRSWSTLDSAMAENLFSSRSDGDHAMLTSYARDNIYPAKSAYVLP</sequence>
<dbReference type="AlphaFoldDB" id="A0A8H4RGR5"/>
<dbReference type="EMBL" id="JAAMPI010000697">
    <property type="protein sequence ID" value="KAF4629288.1"/>
    <property type="molecule type" value="Genomic_DNA"/>
</dbReference>
<reference evidence="1 2" key="1">
    <citation type="submission" date="2020-03" db="EMBL/GenBank/DDBJ databases">
        <title>Draft Genome Sequence of Cudoniella acicularis.</title>
        <authorList>
            <person name="Buettner E."/>
            <person name="Kellner H."/>
        </authorList>
    </citation>
    <scope>NUCLEOTIDE SEQUENCE [LARGE SCALE GENOMIC DNA]</scope>
    <source>
        <strain evidence="1 2">DSM 108380</strain>
    </source>
</reference>
<name>A0A8H4RGR5_9HELO</name>
<organism evidence="1 2">
    <name type="scientific">Cudoniella acicularis</name>
    <dbReference type="NCBI Taxonomy" id="354080"/>
    <lineage>
        <taxon>Eukaryota</taxon>
        <taxon>Fungi</taxon>
        <taxon>Dikarya</taxon>
        <taxon>Ascomycota</taxon>
        <taxon>Pezizomycotina</taxon>
        <taxon>Leotiomycetes</taxon>
        <taxon>Helotiales</taxon>
        <taxon>Tricladiaceae</taxon>
        <taxon>Cudoniella</taxon>
    </lineage>
</organism>
<protein>
    <submittedName>
        <fullName evidence="1">Uncharacterized protein</fullName>
    </submittedName>
</protein>
<evidence type="ECO:0000313" key="1">
    <source>
        <dbReference type="EMBL" id="KAF4629288.1"/>
    </source>
</evidence>
<proteinExistence type="predicted"/>
<comment type="caution">
    <text evidence="1">The sequence shown here is derived from an EMBL/GenBank/DDBJ whole genome shotgun (WGS) entry which is preliminary data.</text>
</comment>
<evidence type="ECO:0000313" key="2">
    <source>
        <dbReference type="Proteomes" id="UP000566819"/>
    </source>
</evidence>
<dbReference type="Proteomes" id="UP000566819">
    <property type="component" value="Unassembled WGS sequence"/>
</dbReference>